<proteinExistence type="predicted"/>
<dbReference type="OrthoDB" id="156350at2759"/>
<dbReference type="EMBL" id="ANJA01001155">
    <property type="protein sequence ID" value="ETO78980.1"/>
    <property type="molecule type" value="Genomic_DNA"/>
</dbReference>
<protein>
    <submittedName>
        <fullName evidence="1">Uncharacterized protein</fullName>
    </submittedName>
</protein>
<dbReference type="Proteomes" id="UP000028582">
    <property type="component" value="Unassembled WGS sequence"/>
</dbReference>
<dbReference type="AlphaFoldDB" id="A0A081AJB9"/>
<organism evidence="1 2">
    <name type="scientific">Phytophthora nicotianae P1976</name>
    <dbReference type="NCBI Taxonomy" id="1317066"/>
    <lineage>
        <taxon>Eukaryota</taxon>
        <taxon>Sar</taxon>
        <taxon>Stramenopiles</taxon>
        <taxon>Oomycota</taxon>
        <taxon>Peronosporomycetes</taxon>
        <taxon>Peronosporales</taxon>
        <taxon>Peronosporaceae</taxon>
        <taxon>Phytophthora</taxon>
    </lineage>
</organism>
<reference evidence="1 2" key="1">
    <citation type="submission" date="2013-11" db="EMBL/GenBank/DDBJ databases">
        <title>The Genome Sequence of Phytophthora parasitica P1976.</title>
        <authorList>
            <consortium name="The Broad Institute Genomics Platform"/>
            <person name="Russ C."/>
            <person name="Tyler B."/>
            <person name="Panabieres F."/>
            <person name="Shan W."/>
            <person name="Tripathy S."/>
            <person name="Grunwald N."/>
            <person name="Machado M."/>
            <person name="Johnson C.S."/>
            <person name="Walker B."/>
            <person name="Young S."/>
            <person name="Zeng Q."/>
            <person name="Gargeya S."/>
            <person name="Fitzgerald M."/>
            <person name="Haas B."/>
            <person name="Abouelleil A."/>
            <person name="Allen A.W."/>
            <person name="Alvarado L."/>
            <person name="Arachchi H.M."/>
            <person name="Berlin A.M."/>
            <person name="Chapman S.B."/>
            <person name="Gainer-Dewar J."/>
            <person name="Goldberg J."/>
            <person name="Griggs A."/>
            <person name="Gujja S."/>
            <person name="Hansen M."/>
            <person name="Howarth C."/>
            <person name="Imamovic A."/>
            <person name="Ireland A."/>
            <person name="Larimer J."/>
            <person name="McCowan C."/>
            <person name="Murphy C."/>
            <person name="Pearson M."/>
            <person name="Poon T.W."/>
            <person name="Priest M."/>
            <person name="Roberts A."/>
            <person name="Saif S."/>
            <person name="Shea T."/>
            <person name="Sisk P."/>
            <person name="Sykes S."/>
            <person name="Wortman J."/>
            <person name="Nusbaum C."/>
            <person name="Birren B."/>
        </authorList>
    </citation>
    <scope>NUCLEOTIDE SEQUENCE [LARGE SCALE GENOMIC DNA]</scope>
    <source>
        <strain evidence="1 2">P1976</strain>
    </source>
</reference>
<comment type="caution">
    <text evidence="1">The sequence shown here is derived from an EMBL/GenBank/DDBJ whole genome shotgun (WGS) entry which is preliminary data.</text>
</comment>
<accession>A0A081AJB9</accession>
<evidence type="ECO:0000313" key="2">
    <source>
        <dbReference type="Proteomes" id="UP000028582"/>
    </source>
</evidence>
<sequence length="129" mass="14602">MILLRSTLQREVQSSYTGSAGRRTIMASNPVGEFISKLMAPKSQGEEDTLEHLSKVAEGAKWRLDDDLPAQKKVGFHRHHQYTSPEGFPEVPRQYIVTTHSKDRNFATYAANSYSSAIAVQEEMKTRQF</sequence>
<gene>
    <name evidence="1" type="ORF">F444_06218</name>
</gene>
<evidence type="ECO:0000313" key="1">
    <source>
        <dbReference type="EMBL" id="ETO78980.1"/>
    </source>
</evidence>
<name>A0A081AJB9_PHYNI</name>